<feature type="transmembrane region" description="Helical" evidence="1">
    <location>
        <begin position="12"/>
        <end position="31"/>
    </location>
</feature>
<keyword evidence="1" id="KW-0812">Transmembrane</keyword>
<evidence type="ECO:0000313" key="3">
    <source>
        <dbReference type="Proteomes" id="UP000004621"/>
    </source>
</evidence>
<reference evidence="2 3" key="1">
    <citation type="submission" date="2010-01" db="EMBL/GenBank/DDBJ databases">
        <authorList>
            <person name="Weinstock G."/>
            <person name="Sodergren E."/>
            <person name="Clifton S."/>
            <person name="Fulton L."/>
            <person name="Fulton B."/>
            <person name="Courtney L."/>
            <person name="Fronick C."/>
            <person name="Harrison M."/>
            <person name="Strong C."/>
            <person name="Farmer C."/>
            <person name="Delahaunty K."/>
            <person name="Markovic C."/>
            <person name="Hall O."/>
            <person name="Minx P."/>
            <person name="Tomlinson C."/>
            <person name="Mitreva M."/>
            <person name="Nelson J."/>
            <person name="Hou S."/>
            <person name="Wollam A."/>
            <person name="Pepin K.H."/>
            <person name="Johnson M."/>
            <person name="Bhonagiri V."/>
            <person name="Nash W.E."/>
            <person name="Warren W."/>
            <person name="Chinwalla A."/>
            <person name="Mardis E.R."/>
            <person name="Wilson R.K."/>
        </authorList>
    </citation>
    <scope>NUCLEOTIDE SEQUENCE [LARGE SCALE GENOMIC DNA]</scope>
    <source>
        <strain evidence="2 3">NJ9703</strain>
    </source>
</reference>
<dbReference type="Proteomes" id="UP000004621">
    <property type="component" value="Unassembled WGS sequence"/>
</dbReference>
<gene>
    <name evidence="2" type="ORF">NEISUBOT_04735</name>
</gene>
<accession>A0A9W5IQ45</accession>
<keyword evidence="1" id="KW-0472">Membrane</keyword>
<evidence type="ECO:0000313" key="2">
    <source>
        <dbReference type="EMBL" id="EFC51744.1"/>
    </source>
</evidence>
<dbReference type="EMBL" id="ACEO02000008">
    <property type="protein sequence ID" value="EFC51744.1"/>
    <property type="molecule type" value="Genomic_DNA"/>
</dbReference>
<proteinExistence type="predicted"/>
<protein>
    <submittedName>
        <fullName evidence="2">Uncharacterized protein</fullName>
    </submittedName>
</protein>
<evidence type="ECO:0000256" key="1">
    <source>
        <dbReference type="SAM" id="Phobius"/>
    </source>
</evidence>
<keyword evidence="1" id="KW-1133">Transmembrane helix</keyword>
<name>A0A9W5IQ45_NEISU</name>
<dbReference type="AlphaFoldDB" id="A0A9W5IQ45"/>
<organism evidence="2 3">
    <name type="scientific">Neisseria subflava NJ9703</name>
    <dbReference type="NCBI Taxonomy" id="546268"/>
    <lineage>
        <taxon>Bacteria</taxon>
        <taxon>Pseudomonadati</taxon>
        <taxon>Pseudomonadota</taxon>
        <taxon>Betaproteobacteria</taxon>
        <taxon>Neisseriales</taxon>
        <taxon>Neisseriaceae</taxon>
        <taxon>Neisseria</taxon>
    </lineage>
</organism>
<sequence>MHDVPCPNLIKIIEFWFCIILILDKTTIYFYQNIGINFKT</sequence>
<comment type="caution">
    <text evidence="2">The sequence shown here is derived from an EMBL/GenBank/DDBJ whole genome shotgun (WGS) entry which is preliminary data.</text>
</comment>